<accession>A0A182MDE8</accession>
<dbReference type="AlphaFoldDB" id="A0A182MDE8"/>
<feature type="transmembrane region" description="Helical" evidence="7">
    <location>
        <begin position="334"/>
        <end position="354"/>
    </location>
</feature>
<keyword evidence="2" id="KW-0813">Transport</keyword>
<evidence type="ECO:0000256" key="1">
    <source>
        <dbReference type="ARBA" id="ARBA00004141"/>
    </source>
</evidence>
<evidence type="ECO:0000256" key="7">
    <source>
        <dbReference type="SAM" id="Phobius"/>
    </source>
</evidence>
<keyword evidence="4 7" id="KW-1133">Transmembrane helix</keyword>
<dbReference type="EMBL" id="AXCM01000646">
    <property type="status" value="NOT_ANNOTATED_CDS"/>
    <property type="molecule type" value="Genomic_DNA"/>
</dbReference>
<name>A0A182MDE8_9DIPT</name>
<dbReference type="Gene3D" id="1.20.1250.20">
    <property type="entry name" value="MFS general substrate transporter like domains"/>
    <property type="match status" value="2"/>
</dbReference>
<feature type="compositionally biased region" description="Basic and acidic residues" evidence="6">
    <location>
        <begin position="442"/>
        <end position="460"/>
    </location>
</feature>
<evidence type="ECO:0000313" key="8">
    <source>
        <dbReference type="EnsemblMetazoa" id="ACUA015570-PA"/>
    </source>
</evidence>
<dbReference type="FunFam" id="1.20.1250.20:FF:001438">
    <property type="entry name" value="AGAP000137-PA"/>
    <property type="match status" value="1"/>
</dbReference>
<keyword evidence="3 7" id="KW-0812">Transmembrane</keyword>
<feature type="transmembrane region" description="Helical" evidence="7">
    <location>
        <begin position="294"/>
        <end position="314"/>
    </location>
</feature>
<dbReference type="InterPro" id="IPR036259">
    <property type="entry name" value="MFS_trans_sf"/>
</dbReference>
<feature type="transmembrane region" description="Helical" evidence="7">
    <location>
        <begin position="480"/>
        <end position="500"/>
    </location>
</feature>
<evidence type="ECO:0000256" key="5">
    <source>
        <dbReference type="ARBA" id="ARBA00023136"/>
    </source>
</evidence>
<dbReference type="PANTHER" id="PTHR19432:SF35">
    <property type="entry name" value="SOLUTE CARRIER FAMILY 45 MEMBER 3 ISOFORM X1"/>
    <property type="match status" value="1"/>
</dbReference>
<dbReference type="STRING" id="139723.A0A182MDE8"/>
<dbReference type="PANTHER" id="PTHR19432">
    <property type="entry name" value="SUGAR TRANSPORTER"/>
    <property type="match status" value="1"/>
</dbReference>
<feature type="transmembrane region" description="Helical" evidence="7">
    <location>
        <begin position="587"/>
        <end position="609"/>
    </location>
</feature>
<feature type="transmembrane region" description="Helical" evidence="7">
    <location>
        <begin position="155"/>
        <end position="172"/>
    </location>
</feature>
<organism evidence="8 9">
    <name type="scientific">Anopheles culicifacies</name>
    <dbReference type="NCBI Taxonomy" id="139723"/>
    <lineage>
        <taxon>Eukaryota</taxon>
        <taxon>Metazoa</taxon>
        <taxon>Ecdysozoa</taxon>
        <taxon>Arthropoda</taxon>
        <taxon>Hexapoda</taxon>
        <taxon>Insecta</taxon>
        <taxon>Pterygota</taxon>
        <taxon>Neoptera</taxon>
        <taxon>Endopterygota</taxon>
        <taxon>Diptera</taxon>
        <taxon>Nematocera</taxon>
        <taxon>Culicoidea</taxon>
        <taxon>Culicidae</taxon>
        <taxon>Anophelinae</taxon>
        <taxon>Anopheles</taxon>
        <taxon>culicifacies species complex</taxon>
    </lineage>
</organism>
<keyword evidence="5 7" id="KW-0472">Membrane</keyword>
<feature type="transmembrane region" description="Helical" evidence="7">
    <location>
        <begin position="640"/>
        <end position="664"/>
    </location>
</feature>
<feature type="transmembrane region" description="Helical" evidence="7">
    <location>
        <begin position="123"/>
        <end position="143"/>
    </location>
</feature>
<dbReference type="CDD" id="cd17313">
    <property type="entry name" value="MFS_SLC45_SUC"/>
    <property type="match status" value="1"/>
</dbReference>
<dbReference type="GO" id="GO:0008506">
    <property type="term" value="F:sucrose:proton symporter activity"/>
    <property type="evidence" value="ECO:0007669"/>
    <property type="project" value="TreeGrafter"/>
</dbReference>
<dbReference type="EnsemblMetazoa" id="ACUA015570-RA">
    <property type="protein sequence ID" value="ACUA015570-PA"/>
    <property type="gene ID" value="ACUA015570"/>
</dbReference>
<feature type="transmembrane region" description="Helical" evidence="7">
    <location>
        <begin position="670"/>
        <end position="692"/>
    </location>
</feature>
<keyword evidence="9" id="KW-1185">Reference proteome</keyword>
<dbReference type="SUPFAM" id="SSF103473">
    <property type="entry name" value="MFS general substrate transporter"/>
    <property type="match status" value="1"/>
</dbReference>
<evidence type="ECO:0008006" key="10">
    <source>
        <dbReference type="Google" id="ProtNLM"/>
    </source>
</evidence>
<dbReference type="GO" id="GO:0016020">
    <property type="term" value="C:membrane"/>
    <property type="evidence" value="ECO:0007669"/>
    <property type="project" value="UniProtKB-SubCell"/>
</dbReference>
<proteinExistence type="predicted"/>
<reference evidence="9" key="1">
    <citation type="submission" date="2013-09" db="EMBL/GenBank/DDBJ databases">
        <title>The Genome Sequence of Anopheles culicifacies species A.</title>
        <authorList>
            <consortium name="The Broad Institute Genomics Platform"/>
            <person name="Neafsey D.E."/>
            <person name="Besansky N."/>
            <person name="Howell P."/>
            <person name="Walton C."/>
            <person name="Young S.K."/>
            <person name="Zeng Q."/>
            <person name="Gargeya S."/>
            <person name="Fitzgerald M."/>
            <person name="Haas B."/>
            <person name="Abouelleil A."/>
            <person name="Allen A.W."/>
            <person name="Alvarado L."/>
            <person name="Arachchi H.M."/>
            <person name="Berlin A.M."/>
            <person name="Chapman S.B."/>
            <person name="Gainer-Dewar J."/>
            <person name="Goldberg J."/>
            <person name="Griggs A."/>
            <person name="Gujja S."/>
            <person name="Hansen M."/>
            <person name="Howarth C."/>
            <person name="Imamovic A."/>
            <person name="Ireland A."/>
            <person name="Larimer J."/>
            <person name="McCowan C."/>
            <person name="Murphy C."/>
            <person name="Pearson M."/>
            <person name="Poon T.W."/>
            <person name="Priest M."/>
            <person name="Roberts A."/>
            <person name="Saif S."/>
            <person name="Shea T."/>
            <person name="Sisk P."/>
            <person name="Sykes S."/>
            <person name="Wortman J."/>
            <person name="Nusbaum C."/>
            <person name="Birren B."/>
        </authorList>
    </citation>
    <scope>NUCLEOTIDE SEQUENCE [LARGE SCALE GENOMIC DNA]</scope>
    <source>
        <strain evidence="9">A-37</strain>
    </source>
</reference>
<feature type="transmembrane region" description="Helical" evidence="7">
    <location>
        <begin position="530"/>
        <end position="551"/>
    </location>
</feature>
<evidence type="ECO:0000256" key="3">
    <source>
        <dbReference type="ARBA" id="ARBA00022692"/>
    </source>
</evidence>
<evidence type="ECO:0000313" key="9">
    <source>
        <dbReference type="Proteomes" id="UP000075883"/>
    </source>
</evidence>
<protein>
    <recommendedName>
        <fullName evidence="10">Major facilitator superfamily associated domain-containing protein</fullName>
    </recommendedName>
</protein>
<evidence type="ECO:0000256" key="2">
    <source>
        <dbReference type="ARBA" id="ARBA00022448"/>
    </source>
</evidence>
<dbReference type="VEuPathDB" id="VectorBase:ACUA015570"/>
<sequence length="694" mass="76293">MDKLHEYQGLAGRWHEWRSNARQWHEGWRERNPGGVRQYLKDTVLNGGGTHTSAPMGADAEHGGRTGWNENAVDFSHIYRRKTRLELIRISAAVMGIEFSYAAETAFVSPTLLKIGVEHQHMTLVWCLSPLVGFFLTPVLGSLSDRCRSKFGRRRPFIMLLSLGVLLGLLLVPNGEDVGYAMGDFNPYAINTTLAGSSIGGNGSDDSTIAGYVWQEPPDTDKQMPLRNLEPMSQRTATIKAALVPPDIPEQRPRHPWGIFFTILGTVLLDFDADACQSPARAFLLDVTVPEDHARGLSTFTIMAGLGGFMGYSLGGIDWDNTSLGIVLGGHVRAVFSLITIIFIVCVLCTVTSFSEIPLWILEEELERQDPPMELRPNRTGSDEPVTYGATLHERLSDGGATRGDQQQSGASYDELPGENFTETSFSRQEVAKTSANGDATVSEKRGNDENGRDTPHGEDKPAVTLSMYLLSIVYMPHSLRMVCLTNLFCWMAHVCYSLYFTDFVGEAVFDGDPKALDGTEKYLLYEAGVRFGCWGMAMYSLSCACYSLIIERLIKRFRAKSVYVGGLLFYCLGMSMMALSKHRVGVIVFSWTAGVMYSTLFTMPYLLVAHYHSEGVFEVNECGEAKQSTGAIRGLGTDVAIVSSMVFLAQFVLSICMGSIVAWTGTTTAVVTIAAMLSFCGALSATQIMYLNL</sequence>
<feature type="transmembrane region" description="Helical" evidence="7">
    <location>
        <begin position="87"/>
        <end position="103"/>
    </location>
</feature>
<evidence type="ECO:0000256" key="6">
    <source>
        <dbReference type="SAM" id="MobiDB-lite"/>
    </source>
</evidence>
<comment type="subcellular location">
    <subcellularLocation>
        <location evidence="1">Membrane</location>
        <topology evidence="1">Multi-pass membrane protein</topology>
    </subcellularLocation>
</comment>
<feature type="compositionally biased region" description="Polar residues" evidence="6">
    <location>
        <begin position="421"/>
        <end position="440"/>
    </location>
</feature>
<reference evidence="8" key="2">
    <citation type="submission" date="2020-05" db="UniProtKB">
        <authorList>
            <consortium name="EnsemblMetazoa"/>
        </authorList>
    </citation>
    <scope>IDENTIFICATION</scope>
    <source>
        <strain evidence="8">A-37</strain>
    </source>
</reference>
<evidence type="ECO:0000256" key="4">
    <source>
        <dbReference type="ARBA" id="ARBA00022989"/>
    </source>
</evidence>
<feature type="region of interest" description="Disordered" evidence="6">
    <location>
        <begin position="397"/>
        <end position="460"/>
    </location>
</feature>
<dbReference type="Proteomes" id="UP000075883">
    <property type="component" value="Unassembled WGS sequence"/>
</dbReference>